<keyword evidence="6" id="KW-1185">Reference proteome</keyword>
<feature type="domain" description="GGDEF" evidence="4">
    <location>
        <begin position="341"/>
        <end position="470"/>
    </location>
</feature>
<evidence type="ECO:0000259" key="2">
    <source>
        <dbReference type="PROSITE" id="PS50112"/>
    </source>
</evidence>
<name>A0A919T250_9ACTN</name>
<dbReference type="SUPFAM" id="SSF55073">
    <property type="entry name" value="Nucleotide cyclase"/>
    <property type="match status" value="1"/>
</dbReference>
<dbReference type="FunFam" id="3.20.20.450:FF:000001">
    <property type="entry name" value="Cyclic di-GMP phosphodiesterase yahA"/>
    <property type="match status" value="1"/>
</dbReference>
<dbReference type="InterPro" id="IPR000160">
    <property type="entry name" value="GGDEF_dom"/>
</dbReference>
<dbReference type="Proteomes" id="UP000680865">
    <property type="component" value="Unassembled WGS sequence"/>
</dbReference>
<feature type="domain" description="EAL" evidence="3">
    <location>
        <begin position="479"/>
        <end position="735"/>
    </location>
</feature>
<feature type="transmembrane region" description="Helical" evidence="1">
    <location>
        <begin position="47"/>
        <end position="70"/>
    </location>
</feature>
<dbReference type="CDD" id="cd01948">
    <property type="entry name" value="EAL"/>
    <property type="match status" value="1"/>
</dbReference>
<dbReference type="Gene3D" id="3.20.20.450">
    <property type="entry name" value="EAL domain"/>
    <property type="match status" value="1"/>
</dbReference>
<comment type="caution">
    <text evidence="5">The sequence shown here is derived from an EMBL/GenBank/DDBJ whole genome shotgun (WGS) entry which is preliminary data.</text>
</comment>
<dbReference type="SMART" id="SM00052">
    <property type="entry name" value="EAL"/>
    <property type="match status" value="1"/>
</dbReference>
<dbReference type="SUPFAM" id="SSF55785">
    <property type="entry name" value="PYP-like sensor domain (PAS domain)"/>
    <property type="match status" value="1"/>
</dbReference>
<dbReference type="InterPro" id="IPR035965">
    <property type="entry name" value="PAS-like_dom_sf"/>
</dbReference>
<evidence type="ECO:0000313" key="5">
    <source>
        <dbReference type="EMBL" id="GIM83547.1"/>
    </source>
</evidence>
<dbReference type="Pfam" id="PF08447">
    <property type="entry name" value="PAS_3"/>
    <property type="match status" value="1"/>
</dbReference>
<dbReference type="InterPro" id="IPR000014">
    <property type="entry name" value="PAS"/>
</dbReference>
<dbReference type="CDD" id="cd01949">
    <property type="entry name" value="GGDEF"/>
    <property type="match status" value="1"/>
</dbReference>
<dbReference type="PROSITE" id="PS50112">
    <property type="entry name" value="PAS"/>
    <property type="match status" value="1"/>
</dbReference>
<protein>
    <recommendedName>
        <fullName evidence="7">Diguanylate cyclase</fullName>
    </recommendedName>
</protein>
<dbReference type="InterPro" id="IPR001633">
    <property type="entry name" value="EAL_dom"/>
</dbReference>
<organism evidence="5 6">
    <name type="scientific">Winogradskya consettensis</name>
    <dbReference type="NCBI Taxonomy" id="113560"/>
    <lineage>
        <taxon>Bacteria</taxon>
        <taxon>Bacillati</taxon>
        <taxon>Actinomycetota</taxon>
        <taxon>Actinomycetes</taxon>
        <taxon>Micromonosporales</taxon>
        <taxon>Micromonosporaceae</taxon>
        <taxon>Winogradskya</taxon>
    </lineage>
</organism>
<dbReference type="InterPro" id="IPR052155">
    <property type="entry name" value="Biofilm_reg_signaling"/>
</dbReference>
<dbReference type="CDD" id="cd00130">
    <property type="entry name" value="PAS"/>
    <property type="match status" value="1"/>
</dbReference>
<evidence type="ECO:0000259" key="3">
    <source>
        <dbReference type="PROSITE" id="PS50883"/>
    </source>
</evidence>
<feature type="transmembrane region" description="Helical" evidence="1">
    <location>
        <begin position="82"/>
        <end position="99"/>
    </location>
</feature>
<dbReference type="InterPro" id="IPR029787">
    <property type="entry name" value="Nucleotide_cyclase"/>
</dbReference>
<dbReference type="Pfam" id="PF00563">
    <property type="entry name" value="EAL"/>
    <property type="match status" value="1"/>
</dbReference>
<keyword evidence="1" id="KW-0472">Membrane</keyword>
<dbReference type="InterPro" id="IPR013655">
    <property type="entry name" value="PAS_fold_3"/>
</dbReference>
<evidence type="ECO:0008006" key="7">
    <source>
        <dbReference type="Google" id="ProtNLM"/>
    </source>
</evidence>
<proteinExistence type="predicted"/>
<dbReference type="SMART" id="SM00267">
    <property type="entry name" value="GGDEF"/>
    <property type="match status" value="1"/>
</dbReference>
<dbReference type="PROSITE" id="PS50887">
    <property type="entry name" value="GGDEF"/>
    <property type="match status" value="1"/>
</dbReference>
<dbReference type="NCBIfam" id="TIGR00229">
    <property type="entry name" value="sensory_box"/>
    <property type="match status" value="1"/>
</dbReference>
<gene>
    <name evidence="5" type="ORF">Aco04nite_87100</name>
</gene>
<keyword evidence="1" id="KW-1133">Transmembrane helix</keyword>
<reference evidence="5" key="1">
    <citation type="submission" date="2021-03" db="EMBL/GenBank/DDBJ databases">
        <title>Whole genome shotgun sequence of Actinoplanes consettensis NBRC 14913.</title>
        <authorList>
            <person name="Komaki H."/>
            <person name="Tamura T."/>
        </authorList>
    </citation>
    <scope>NUCLEOTIDE SEQUENCE</scope>
    <source>
        <strain evidence="5">NBRC 14913</strain>
    </source>
</reference>
<dbReference type="AlphaFoldDB" id="A0A919T250"/>
<dbReference type="PANTHER" id="PTHR44757">
    <property type="entry name" value="DIGUANYLATE CYCLASE DGCP"/>
    <property type="match status" value="1"/>
</dbReference>
<dbReference type="SUPFAM" id="SSF141868">
    <property type="entry name" value="EAL domain-like"/>
    <property type="match status" value="1"/>
</dbReference>
<feature type="transmembrane region" description="Helical" evidence="1">
    <location>
        <begin position="127"/>
        <end position="145"/>
    </location>
</feature>
<dbReference type="InterPro" id="IPR043128">
    <property type="entry name" value="Rev_trsase/Diguanyl_cyclase"/>
</dbReference>
<feature type="transmembrane region" description="Helical" evidence="1">
    <location>
        <begin position="151"/>
        <end position="172"/>
    </location>
</feature>
<dbReference type="PROSITE" id="PS50883">
    <property type="entry name" value="EAL"/>
    <property type="match status" value="1"/>
</dbReference>
<dbReference type="InterPro" id="IPR035919">
    <property type="entry name" value="EAL_sf"/>
</dbReference>
<dbReference type="Gene3D" id="3.30.450.20">
    <property type="entry name" value="PAS domain"/>
    <property type="match status" value="1"/>
</dbReference>
<evidence type="ECO:0000313" key="6">
    <source>
        <dbReference type="Proteomes" id="UP000680865"/>
    </source>
</evidence>
<dbReference type="EMBL" id="BOQP01000057">
    <property type="protein sequence ID" value="GIM83547.1"/>
    <property type="molecule type" value="Genomic_DNA"/>
</dbReference>
<keyword evidence="1" id="KW-0812">Transmembrane</keyword>
<sequence>MGVMQRPGIDDHTAEYWARQVRLGSGIAGGVTLLASVRVAVNWAADIRWWVAPLLVAAAVVQAAAVALPWRRYVRIHRLRRWLLLWWVAELPILWLFAANDEQGVTAYLPCVALLLITSSMLYGPAVVVAVGVTSVVGLLGLVQLRVGVNAVAVVTLAAILASVAALCAVGAQNRRRLHARRRSVEHRAELLLEASSDAVFAIDRNFHIHYVSPSVQTVLGRAPAEFTGELLGELMHPDDRILARSWMAALFEAPEGGTSRIEMRIQGAYGTWVHLDVIGTNRHGDPDLRAAVISLRDIGGRRALEQELSRQAFTDSLTGLPNRALFRDRLAQAVARIDDTEIGVLLLDLDDFKLINDDLGHSLGDELLATIATRLSREIGPGDVLARLGGDEFAVLLEDTDEPAAVALAERLLRAGREQIRLGSREVTCSLSIGIAGGTRPAEQLLRDADLAMYAAKRAGRNAYAVFDPSMSRSVLEEAQQRVDMERGLAEDQFEVLYQPVVDMRTRRVTGVEALVRWRHPERGLLSPYCFIAAAEANGLIVPLGRWVLRRACAQLARWRAETPAAAHLRINVNLSARQFQYAGLVDDVAAALSDAGIPANHLTLEITESMLMADITAAIETLGALRSLGVSLAIDDFGTGYSSLSYLKQLPVDIIKIDKSFVDGVDTDPDDHALVNAMVGLGKALRMQTVAEGIETDAQWSVLRRIGCDHGQGYLFGRPADHATVLGLLTTEDLPAAA</sequence>
<feature type="domain" description="PAS" evidence="2">
    <location>
        <begin position="185"/>
        <end position="241"/>
    </location>
</feature>
<dbReference type="NCBIfam" id="TIGR00254">
    <property type="entry name" value="GGDEF"/>
    <property type="match status" value="1"/>
</dbReference>
<dbReference type="FunFam" id="3.30.70.270:FF:000001">
    <property type="entry name" value="Diguanylate cyclase domain protein"/>
    <property type="match status" value="1"/>
</dbReference>
<dbReference type="Gene3D" id="3.30.70.270">
    <property type="match status" value="1"/>
</dbReference>
<evidence type="ECO:0000256" key="1">
    <source>
        <dbReference type="SAM" id="Phobius"/>
    </source>
</evidence>
<dbReference type="SMART" id="SM00091">
    <property type="entry name" value="PAS"/>
    <property type="match status" value="1"/>
</dbReference>
<feature type="transmembrane region" description="Helical" evidence="1">
    <location>
        <begin position="21"/>
        <end position="41"/>
    </location>
</feature>
<dbReference type="Pfam" id="PF00990">
    <property type="entry name" value="GGDEF"/>
    <property type="match status" value="1"/>
</dbReference>
<evidence type="ECO:0000259" key="4">
    <source>
        <dbReference type="PROSITE" id="PS50887"/>
    </source>
</evidence>
<accession>A0A919T250</accession>
<dbReference type="PANTHER" id="PTHR44757:SF2">
    <property type="entry name" value="BIOFILM ARCHITECTURE MAINTENANCE PROTEIN MBAA"/>
    <property type="match status" value="1"/>
</dbReference>